<evidence type="ECO:0000256" key="17">
    <source>
        <dbReference type="SAM" id="SignalP"/>
    </source>
</evidence>
<evidence type="ECO:0000259" key="18">
    <source>
        <dbReference type="PROSITE" id="PS50011"/>
    </source>
</evidence>
<dbReference type="InterPro" id="IPR049883">
    <property type="entry name" value="NOTCH1_EGF-like"/>
</dbReference>
<dbReference type="Pfam" id="PF13947">
    <property type="entry name" value="GUB_WAK_bind"/>
    <property type="match status" value="1"/>
</dbReference>
<dbReference type="InterPro" id="IPR045274">
    <property type="entry name" value="WAK-like"/>
</dbReference>
<dbReference type="InParanoid" id="A0A6P3YWW6"/>
<dbReference type="GO" id="GO:0030247">
    <property type="term" value="F:polysaccharide binding"/>
    <property type="evidence" value="ECO:0007669"/>
    <property type="project" value="InterPro"/>
</dbReference>
<name>A0A6P3YWW6_ZIZJJ</name>
<dbReference type="GeneID" id="107405866"/>
<comment type="catalytic activity">
    <reaction evidence="14">
        <text>L-threonyl-[protein] + ATP = O-phospho-L-threonyl-[protein] + ADP + H(+)</text>
        <dbReference type="Rhea" id="RHEA:46608"/>
        <dbReference type="Rhea" id="RHEA-COMP:11060"/>
        <dbReference type="Rhea" id="RHEA-COMP:11605"/>
        <dbReference type="ChEBI" id="CHEBI:15378"/>
        <dbReference type="ChEBI" id="CHEBI:30013"/>
        <dbReference type="ChEBI" id="CHEBI:30616"/>
        <dbReference type="ChEBI" id="CHEBI:61977"/>
        <dbReference type="ChEBI" id="CHEBI:456216"/>
    </reaction>
</comment>
<sequence length="709" mass="79435">MSMRFLEMMLIMILPVLLIISSSSAELVDPPDDCNNSQSCGNMEIEYPFSTSEKCAMASKFFINCSTGEPILGNNLLVTNISIQNHEISIEGYVAKACYDQKGNKPFLRVPSYTISSSKNKFIVIGCDSYAYLLGRYQNDNNSYSIGCTTTCTGMERVSANGICSGIGCCQTDIPAGLQNTEIKAYTFYNHSRVKDFNNCTYAFVVEQGRFNFYQSFLENFTPERQPLVLEWAIDNDTCGGNATAYNLEGRSGYYCTCNHGYFGNPYLSNSCTDIDECKTSTAHSCSATEKCVNTQGGFKCERKDQLLVIKITVGVAAGLVASVICSSWLYLVFKKRKLIKLKEKFFRQNGGIILQQKLYQQQQYSNETAKIFSEQELIKATLNYDTSMIIGRGGFGTVYKGFFADKKIVAIKKSKNVDQCQIEQFINEVIVLSQINHRNVVKLLGCCLETQVPLLVYEFVPNGTLFEHIHDANKASNLHWKVRLGIAAETAGALSYLHSAASTPIIHRDVKPSNILLDNHTAKVSDFGASRLVPLDQIEVATMVQGTLGYLDPEYLYTNQLTDKSDVYSFGVVLVELLTGRKAVMFDKPEEERNLAQYFHYSLKEGRLFEVVESNINKEENKKQIKEVAELANRCLNLRGDDRPSMKEVAMELEGLRKTEKHPWVNEEVNMEEIEYLLAETSNANDGIITTSAYDSIGDHVTLEFSGR</sequence>
<keyword evidence="11" id="KW-1015">Disulfide bond</keyword>
<keyword evidence="8 15" id="KW-0067">ATP-binding</keyword>
<dbReference type="InterPro" id="IPR011009">
    <property type="entry name" value="Kinase-like_dom_sf"/>
</dbReference>
<proteinExistence type="predicted"/>
<keyword evidence="6 15" id="KW-0547">Nucleotide-binding</keyword>
<dbReference type="KEGG" id="zju:107405866"/>
<keyword evidence="3" id="KW-0808">Transferase</keyword>
<dbReference type="FunFam" id="1.10.510.10:FF:000084">
    <property type="entry name" value="Wall-associated receptor kinase 2"/>
    <property type="match status" value="1"/>
</dbReference>
<evidence type="ECO:0000313" key="20">
    <source>
        <dbReference type="RefSeq" id="XP_015868449.1"/>
    </source>
</evidence>
<dbReference type="CDD" id="cd14066">
    <property type="entry name" value="STKc_IRAK"/>
    <property type="match status" value="1"/>
</dbReference>
<dbReference type="InterPro" id="IPR025287">
    <property type="entry name" value="WAK_GUB"/>
</dbReference>
<feature type="chain" id="PRO_5027820217" evidence="17">
    <location>
        <begin position="26"/>
        <end position="709"/>
    </location>
</feature>
<dbReference type="PROSITE" id="PS00107">
    <property type="entry name" value="PROTEIN_KINASE_ATP"/>
    <property type="match status" value="1"/>
</dbReference>
<dbReference type="PANTHER" id="PTHR27005">
    <property type="entry name" value="WALL-ASSOCIATED RECEPTOR KINASE-LIKE 21"/>
    <property type="match status" value="1"/>
</dbReference>
<dbReference type="PANTHER" id="PTHR27005:SF468">
    <property type="entry name" value="OS01G0310500 PROTEIN"/>
    <property type="match status" value="1"/>
</dbReference>
<evidence type="ECO:0000256" key="12">
    <source>
        <dbReference type="ARBA" id="ARBA00023180"/>
    </source>
</evidence>
<evidence type="ECO:0000256" key="7">
    <source>
        <dbReference type="ARBA" id="ARBA00022777"/>
    </source>
</evidence>
<dbReference type="PROSITE" id="PS01187">
    <property type="entry name" value="EGF_CA"/>
    <property type="match status" value="1"/>
</dbReference>
<dbReference type="Gene3D" id="1.10.510.10">
    <property type="entry name" value="Transferase(Phosphotransferase) domain 1"/>
    <property type="match status" value="1"/>
</dbReference>
<dbReference type="Gene3D" id="3.30.200.20">
    <property type="entry name" value="Phosphorylase Kinase, domain 1"/>
    <property type="match status" value="1"/>
</dbReference>
<dbReference type="GO" id="GO:0005886">
    <property type="term" value="C:plasma membrane"/>
    <property type="evidence" value="ECO:0007669"/>
    <property type="project" value="TreeGrafter"/>
</dbReference>
<dbReference type="PROSITE" id="PS50011">
    <property type="entry name" value="PROTEIN_KINASE_DOM"/>
    <property type="match status" value="1"/>
</dbReference>
<keyword evidence="19" id="KW-1185">Reference proteome</keyword>
<dbReference type="SMR" id="A0A6P3YWW6"/>
<dbReference type="InterPro" id="IPR008271">
    <property type="entry name" value="Ser/Thr_kinase_AS"/>
</dbReference>
<dbReference type="FunFam" id="3.30.200.20:FF:000043">
    <property type="entry name" value="Wall-associated receptor kinase 2"/>
    <property type="match status" value="1"/>
</dbReference>
<dbReference type="Pfam" id="PF07645">
    <property type="entry name" value="EGF_CA"/>
    <property type="match status" value="1"/>
</dbReference>
<dbReference type="Gene3D" id="2.10.25.10">
    <property type="entry name" value="Laminin"/>
    <property type="match status" value="2"/>
</dbReference>
<keyword evidence="9 16" id="KW-1133">Transmembrane helix</keyword>
<dbReference type="Pfam" id="PF00069">
    <property type="entry name" value="Pkinase"/>
    <property type="match status" value="1"/>
</dbReference>
<gene>
    <name evidence="20" type="primary">LOC107405866</name>
</gene>
<accession>A0A6P3YWW6</accession>
<keyword evidence="4 16" id="KW-0812">Transmembrane</keyword>
<dbReference type="GO" id="GO:0004674">
    <property type="term" value="F:protein serine/threonine kinase activity"/>
    <property type="evidence" value="ECO:0007669"/>
    <property type="project" value="UniProtKB-KW"/>
</dbReference>
<feature type="binding site" evidence="15">
    <location>
        <position position="414"/>
    </location>
    <ligand>
        <name>ATP</name>
        <dbReference type="ChEBI" id="CHEBI:30616"/>
    </ligand>
</feature>
<reference evidence="19" key="1">
    <citation type="submission" date="2025-05" db="UniProtKB">
        <authorList>
            <consortium name="RefSeq"/>
        </authorList>
    </citation>
    <scope>NUCLEOTIDE SEQUENCE [LARGE SCALE GENOMIC DNA]</scope>
</reference>
<dbReference type="PROSITE" id="PS00108">
    <property type="entry name" value="PROTEIN_KINASE_ST"/>
    <property type="match status" value="1"/>
</dbReference>
<dbReference type="AlphaFoldDB" id="A0A6P3YWW6"/>
<keyword evidence="10 16" id="KW-0472">Membrane</keyword>
<evidence type="ECO:0000256" key="5">
    <source>
        <dbReference type="ARBA" id="ARBA00022729"/>
    </source>
</evidence>
<evidence type="ECO:0000256" key="1">
    <source>
        <dbReference type="ARBA" id="ARBA00004479"/>
    </source>
</evidence>
<keyword evidence="2" id="KW-0723">Serine/threonine-protein kinase</keyword>
<evidence type="ECO:0000256" key="9">
    <source>
        <dbReference type="ARBA" id="ARBA00022989"/>
    </source>
</evidence>
<keyword evidence="12" id="KW-0325">Glycoprotein</keyword>
<feature type="signal peptide" evidence="17">
    <location>
        <begin position="1"/>
        <end position="25"/>
    </location>
</feature>
<dbReference type="SUPFAM" id="SSF56112">
    <property type="entry name" value="Protein kinase-like (PK-like)"/>
    <property type="match status" value="1"/>
</dbReference>
<evidence type="ECO:0000256" key="11">
    <source>
        <dbReference type="ARBA" id="ARBA00023157"/>
    </source>
</evidence>
<dbReference type="InterPro" id="IPR000719">
    <property type="entry name" value="Prot_kinase_dom"/>
</dbReference>
<comment type="subcellular location">
    <subcellularLocation>
        <location evidence="1">Membrane</location>
        <topology evidence="1">Single-pass type I membrane protein</topology>
    </subcellularLocation>
</comment>
<evidence type="ECO:0000256" key="8">
    <source>
        <dbReference type="ARBA" id="ARBA00022840"/>
    </source>
</evidence>
<organism evidence="19 20">
    <name type="scientific">Ziziphus jujuba</name>
    <name type="common">Chinese jujube</name>
    <name type="synonym">Ziziphus sativa</name>
    <dbReference type="NCBI Taxonomy" id="326968"/>
    <lineage>
        <taxon>Eukaryota</taxon>
        <taxon>Viridiplantae</taxon>
        <taxon>Streptophyta</taxon>
        <taxon>Embryophyta</taxon>
        <taxon>Tracheophyta</taxon>
        <taxon>Spermatophyta</taxon>
        <taxon>Magnoliopsida</taxon>
        <taxon>eudicotyledons</taxon>
        <taxon>Gunneridae</taxon>
        <taxon>Pentapetalae</taxon>
        <taxon>rosids</taxon>
        <taxon>fabids</taxon>
        <taxon>Rosales</taxon>
        <taxon>Rhamnaceae</taxon>
        <taxon>Paliureae</taxon>
        <taxon>Ziziphus</taxon>
    </lineage>
</organism>
<dbReference type="GO" id="GO:0005509">
    <property type="term" value="F:calcium ion binding"/>
    <property type="evidence" value="ECO:0007669"/>
    <property type="project" value="InterPro"/>
</dbReference>
<keyword evidence="5 17" id="KW-0732">Signal</keyword>
<protein>
    <submittedName>
        <fullName evidence="20">Wall-associated receptor kinase-like 16</fullName>
    </submittedName>
</protein>
<evidence type="ECO:0000256" key="13">
    <source>
        <dbReference type="ARBA" id="ARBA00047558"/>
    </source>
</evidence>
<evidence type="ECO:0000256" key="16">
    <source>
        <dbReference type="SAM" id="Phobius"/>
    </source>
</evidence>
<dbReference type="RefSeq" id="XP_015868449.1">
    <property type="nucleotide sequence ID" value="XM_016012963.4"/>
</dbReference>
<feature type="transmembrane region" description="Helical" evidence="16">
    <location>
        <begin position="308"/>
        <end position="334"/>
    </location>
</feature>
<evidence type="ECO:0000256" key="4">
    <source>
        <dbReference type="ARBA" id="ARBA00022692"/>
    </source>
</evidence>
<evidence type="ECO:0000256" key="6">
    <source>
        <dbReference type="ARBA" id="ARBA00022741"/>
    </source>
</evidence>
<dbReference type="CDD" id="cd00054">
    <property type="entry name" value="EGF_CA"/>
    <property type="match status" value="1"/>
</dbReference>
<comment type="catalytic activity">
    <reaction evidence="13">
        <text>L-seryl-[protein] + ATP = O-phospho-L-seryl-[protein] + ADP + H(+)</text>
        <dbReference type="Rhea" id="RHEA:17989"/>
        <dbReference type="Rhea" id="RHEA-COMP:9863"/>
        <dbReference type="Rhea" id="RHEA-COMP:11604"/>
        <dbReference type="ChEBI" id="CHEBI:15378"/>
        <dbReference type="ChEBI" id="CHEBI:29999"/>
        <dbReference type="ChEBI" id="CHEBI:30616"/>
        <dbReference type="ChEBI" id="CHEBI:83421"/>
        <dbReference type="ChEBI" id="CHEBI:456216"/>
    </reaction>
</comment>
<dbReference type="GO" id="GO:0005524">
    <property type="term" value="F:ATP binding"/>
    <property type="evidence" value="ECO:0007669"/>
    <property type="project" value="UniProtKB-UniRule"/>
</dbReference>
<dbReference type="InterPro" id="IPR018097">
    <property type="entry name" value="EGF_Ca-bd_CS"/>
</dbReference>
<dbReference type="GO" id="GO:0007166">
    <property type="term" value="P:cell surface receptor signaling pathway"/>
    <property type="evidence" value="ECO:0007669"/>
    <property type="project" value="InterPro"/>
</dbReference>
<reference evidence="20" key="2">
    <citation type="submission" date="2025-08" db="UniProtKB">
        <authorList>
            <consortium name="RefSeq"/>
        </authorList>
    </citation>
    <scope>IDENTIFICATION</scope>
    <source>
        <tissue evidence="20">Seedling</tissue>
    </source>
</reference>
<feature type="domain" description="Protein kinase" evidence="18">
    <location>
        <begin position="385"/>
        <end position="666"/>
    </location>
</feature>
<evidence type="ECO:0000256" key="2">
    <source>
        <dbReference type="ARBA" id="ARBA00022527"/>
    </source>
</evidence>
<evidence type="ECO:0000256" key="15">
    <source>
        <dbReference type="PROSITE-ProRule" id="PRU10141"/>
    </source>
</evidence>
<evidence type="ECO:0000256" key="10">
    <source>
        <dbReference type="ARBA" id="ARBA00023136"/>
    </source>
</evidence>
<dbReference type="SMART" id="SM00220">
    <property type="entry name" value="S_TKc"/>
    <property type="match status" value="1"/>
</dbReference>
<evidence type="ECO:0000313" key="19">
    <source>
        <dbReference type="Proteomes" id="UP001652623"/>
    </source>
</evidence>
<dbReference type="InterPro" id="IPR017441">
    <property type="entry name" value="Protein_kinase_ATP_BS"/>
</dbReference>
<dbReference type="Proteomes" id="UP001652623">
    <property type="component" value="Chromosome 1"/>
</dbReference>
<evidence type="ECO:0000256" key="14">
    <source>
        <dbReference type="ARBA" id="ARBA00047951"/>
    </source>
</evidence>
<keyword evidence="7" id="KW-0418">Kinase</keyword>
<evidence type="ECO:0000256" key="3">
    <source>
        <dbReference type="ARBA" id="ARBA00022679"/>
    </source>
</evidence>